<comment type="caution">
    <text evidence="1">The sequence shown here is derived from an EMBL/GenBank/DDBJ whole genome shotgun (WGS) entry which is preliminary data.</text>
</comment>
<dbReference type="PANTHER" id="PTHR33116">
    <property type="entry name" value="REVERSE TRANSCRIPTASE ZINC-BINDING DOMAIN-CONTAINING PROTEIN-RELATED-RELATED"/>
    <property type="match status" value="1"/>
</dbReference>
<dbReference type="OrthoDB" id="1936608at2759"/>
<protein>
    <submittedName>
        <fullName evidence="1">Reverse transcriptase</fullName>
    </submittedName>
</protein>
<dbReference type="PANTHER" id="PTHR33116:SF86">
    <property type="entry name" value="REVERSE TRANSCRIPTASE DOMAIN-CONTAINING PROTEIN"/>
    <property type="match status" value="1"/>
</dbReference>
<evidence type="ECO:0000313" key="2">
    <source>
        <dbReference type="Proteomes" id="UP000325315"/>
    </source>
</evidence>
<accession>A0A5B6X189</accession>
<reference evidence="2" key="1">
    <citation type="journal article" date="2019" name="Plant Biotechnol. J.">
        <title>Genome sequencing of the Australian wild diploid species Gossypium australe highlights disease resistance and delayed gland morphogenesis.</title>
        <authorList>
            <person name="Cai Y."/>
            <person name="Cai X."/>
            <person name="Wang Q."/>
            <person name="Wang P."/>
            <person name="Zhang Y."/>
            <person name="Cai C."/>
            <person name="Xu Y."/>
            <person name="Wang K."/>
            <person name="Zhou Z."/>
            <person name="Wang C."/>
            <person name="Geng S."/>
            <person name="Li B."/>
            <person name="Dong Q."/>
            <person name="Hou Y."/>
            <person name="Wang H."/>
            <person name="Ai P."/>
            <person name="Liu Z."/>
            <person name="Yi F."/>
            <person name="Sun M."/>
            <person name="An G."/>
            <person name="Cheng J."/>
            <person name="Zhang Y."/>
            <person name="Shi Q."/>
            <person name="Xie Y."/>
            <person name="Shi X."/>
            <person name="Chang Y."/>
            <person name="Huang F."/>
            <person name="Chen Y."/>
            <person name="Hong S."/>
            <person name="Mi L."/>
            <person name="Sun Q."/>
            <person name="Zhang L."/>
            <person name="Zhou B."/>
            <person name="Peng R."/>
            <person name="Zhang X."/>
            <person name="Liu F."/>
        </authorList>
    </citation>
    <scope>NUCLEOTIDE SEQUENCE [LARGE SCALE GENOMIC DNA]</scope>
    <source>
        <strain evidence="2">cv. PA1801</strain>
    </source>
</reference>
<name>A0A5B6X189_9ROSI</name>
<dbReference type="GO" id="GO:0003964">
    <property type="term" value="F:RNA-directed DNA polymerase activity"/>
    <property type="evidence" value="ECO:0007669"/>
    <property type="project" value="UniProtKB-KW"/>
</dbReference>
<dbReference type="AlphaFoldDB" id="A0A5B6X189"/>
<evidence type="ECO:0000313" key="1">
    <source>
        <dbReference type="EMBL" id="KAA3486765.1"/>
    </source>
</evidence>
<keyword evidence="2" id="KW-1185">Reference proteome</keyword>
<sequence>MQEGDKAVISRVLEVRSSNNLERYLGLPKWWDRMKQQIDRWSVRQLSQGGKNVFIKAILQAIPTYTMACFLIPKSLCDELEGIEIKKGIHWCT</sequence>
<keyword evidence="1" id="KW-0808">Transferase</keyword>
<dbReference type="EMBL" id="SMMG02000001">
    <property type="protein sequence ID" value="KAA3486765.1"/>
    <property type="molecule type" value="Genomic_DNA"/>
</dbReference>
<keyword evidence="1" id="KW-0548">Nucleotidyltransferase</keyword>
<dbReference type="Proteomes" id="UP000325315">
    <property type="component" value="Unassembled WGS sequence"/>
</dbReference>
<proteinExistence type="predicted"/>
<keyword evidence="1" id="KW-0695">RNA-directed DNA polymerase</keyword>
<organism evidence="1 2">
    <name type="scientific">Gossypium australe</name>
    <dbReference type="NCBI Taxonomy" id="47621"/>
    <lineage>
        <taxon>Eukaryota</taxon>
        <taxon>Viridiplantae</taxon>
        <taxon>Streptophyta</taxon>
        <taxon>Embryophyta</taxon>
        <taxon>Tracheophyta</taxon>
        <taxon>Spermatophyta</taxon>
        <taxon>Magnoliopsida</taxon>
        <taxon>eudicotyledons</taxon>
        <taxon>Gunneridae</taxon>
        <taxon>Pentapetalae</taxon>
        <taxon>rosids</taxon>
        <taxon>malvids</taxon>
        <taxon>Malvales</taxon>
        <taxon>Malvaceae</taxon>
        <taxon>Malvoideae</taxon>
        <taxon>Gossypium</taxon>
    </lineage>
</organism>
<gene>
    <name evidence="1" type="ORF">EPI10_030641</name>
</gene>